<dbReference type="AlphaFoldDB" id="A0A1Y2G0E0"/>
<comment type="caution">
    <text evidence="2">The sequence shown here is derived from an EMBL/GenBank/DDBJ whole genome shotgun (WGS) entry which is preliminary data.</text>
</comment>
<dbReference type="PANTHER" id="PTHR45348">
    <property type="entry name" value="HYPOTHETICAL OXIDOREDUCTASE (EUROFUNG)"/>
    <property type="match status" value="1"/>
</dbReference>
<dbReference type="InParanoid" id="A0A1Y2G0E0"/>
<dbReference type="InterPro" id="IPR013154">
    <property type="entry name" value="ADH-like_N"/>
</dbReference>
<dbReference type="CDD" id="cd08249">
    <property type="entry name" value="enoyl_reductase_like"/>
    <property type="match status" value="1"/>
</dbReference>
<dbReference type="InterPro" id="IPR011032">
    <property type="entry name" value="GroES-like_sf"/>
</dbReference>
<dbReference type="InterPro" id="IPR036291">
    <property type="entry name" value="NAD(P)-bd_dom_sf"/>
</dbReference>
<evidence type="ECO:0000313" key="3">
    <source>
        <dbReference type="Proteomes" id="UP000193467"/>
    </source>
</evidence>
<dbReference type="Pfam" id="PF00107">
    <property type="entry name" value="ADH_zinc_N"/>
    <property type="match status" value="1"/>
</dbReference>
<dbReference type="STRING" id="106004.A0A1Y2G0E0"/>
<sequence length="345" mass="36519">MTQTHKAYIVQEDRSLRLEEVPLPTAGAGEIVVKVEAVALNPTDWKYRDAAAKVGSGLGCDFAGTVVQAGEGSVVKEGEKVAGFVHGGLRPGHGSFSEHVTTKSTLVWKVPSSVGLEEAAALGGIAPDTAFQALALRHGLPVLGEPITDKKPFLVWAASTSVGMYAIQVAKLAGYTVIATASPKNEALVKSFGADAVYPYADESTPAKIAEAFPSLSQAMDCISEQGSTLAIAKSFASKAGKIVTILPVKDETLATEFPEVKHDFTLVYTTLGDYFDFGPIPFAANPEDQKATEEWKKKVPELITSGKLKANPIWHQEGGLAAINDGLELLKAGKNSAQKITFTY</sequence>
<dbReference type="Gene3D" id="3.90.180.10">
    <property type="entry name" value="Medium-chain alcohol dehydrogenases, catalytic domain"/>
    <property type="match status" value="1"/>
</dbReference>
<dbReference type="GO" id="GO:0016651">
    <property type="term" value="F:oxidoreductase activity, acting on NAD(P)H"/>
    <property type="evidence" value="ECO:0007669"/>
    <property type="project" value="InterPro"/>
</dbReference>
<feature type="domain" description="Enoyl reductase (ER)" evidence="1">
    <location>
        <begin position="13"/>
        <end position="336"/>
    </location>
</feature>
<gene>
    <name evidence="2" type="ORF">BCR35DRAFT_275106</name>
</gene>
<organism evidence="2 3">
    <name type="scientific">Leucosporidium creatinivorum</name>
    <dbReference type="NCBI Taxonomy" id="106004"/>
    <lineage>
        <taxon>Eukaryota</taxon>
        <taxon>Fungi</taxon>
        <taxon>Dikarya</taxon>
        <taxon>Basidiomycota</taxon>
        <taxon>Pucciniomycotina</taxon>
        <taxon>Microbotryomycetes</taxon>
        <taxon>Leucosporidiales</taxon>
        <taxon>Leucosporidium</taxon>
    </lineage>
</organism>
<dbReference type="SUPFAM" id="SSF51735">
    <property type="entry name" value="NAD(P)-binding Rossmann-fold domains"/>
    <property type="match status" value="1"/>
</dbReference>
<protein>
    <submittedName>
        <fullName evidence="2">Chaperonin 10-like protein</fullName>
    </submittedName>
</protein>
<dbReference type="Gene3D" id="3.40.50.720">
    <property type="entry name" value="NAD(P)-binding Rossmann-like Domain"/>
    <property type="match status" value="1"/>
</dbReference>
<dbReference type="OrthoDB" id="10257049at2759"/>
<name>A0A1Y2G0E0_9BASI</name>
<evidence type="ECO:0000259" key="1">
    <source>
        <dbReference type="SMART" id="SM00829"/>
    </source>
</evidence>
<keyword evidence="3" id="KW-1185">Reference proteome</keyword>
<proteinExistence type="predicted"/>
<dbReference type="InterPro" id="IPR020843">
    <property type="entry name" value="ER"/>
</dbReference>
<accession>A0A1Y2G0E0</accession>
<dbReference type="FunCoup" id="A0A1Y2G0E0">
    <property type="interactions" value="9"/>
</dbReference>
<dbReference type="Pfam" id="PF08240">
    <property type="entry name" value="ADH_N"/>
    <property type="match status" value="1"/>
</dbReference>
<evidence type="ECO:0000313" key="2">
    <source>
        <dbReference type="EMBL" id="ORY90119.1"/>
    </source>
</evidence>
<dbReference type="SUPFAM" id="SSF50129">
    <property type="entry name" value="GroES-like"/>
    <property type="match status" value="1"/>
</dbReference>
<dbReference type="InterPro" id="IPR047122">
    <property type="entry name" value="Trans-enoyl_RdTase-like"/>
</dbReference>
<dbReference type="EMBL" id="MCGR01000004">
    <property type="protein sequence ID" value="ORY90119.1"/>
    <property type="molecule type" value="Genomic_DNA"/>
</dbReference>
<dbReference type="InterPro" id="IPR013149">
    <property type="entry name" value="ADH-like_C"/>
</dbReference>
<dbReference type="Proteomes" id="UP000193467">
    <property type="component" value="Unassembled WGS sequence"/>
</dbReference>
<dbReference type="SMART" id="SM00829">
    <property type="entry name" value="PKS_ER"/>
    <property type="match status" value="1"/>
</dbReference>
<dbReference type="PANTHER" id="PTHR45348:SF7">
    <property type="entry name" value="ZINC BINDING OXIDOREDUCTASE, PUTATIVE-RELATED"/>
    <property type="match status" value="1"/>
</dbReference>
<reference evidence="2 3" key="1">
    <citation type="submission" date="2016-07" db="EMBL/GenBank/DDBJ databases">
        <title>Pervasive Adenine N6-methylation of Active Genes in Fungi.</title>
        <authorList>
            <consortium name="DOE Joint Genome Institute"/>
            <person name="Mondo S.J."/>
            <person name="Dannebaum R.O."/>
            <person name="Kuo R.C."/>
            <person name="Labutti K."/>
            <person name="Haridas S."/>
            <person name="Kuo A."/>
            <person name="Salamov A."/>
            <person name="Ahrendt S.R."/>
            <person name="Lipzen A."/>
            <person name="Sullivan W."/>
            <person name="Andreopoulos W.B."/>
            <person name="Clum A."/>
            <person name="Lindquist E."/>
            <person name="Daum C."/>
            <person name="Ramamoorthy G.K."/>
            <person name="Gryganskyi A."/>
            <person name="Culley D."/>
            <person name="Magnuson J.K."/>
            <person name="James T.Y."/>
            <person name="O'Malley M.A."/>
            <person name="Stajich J.E."/>
            <person name="Spatafora J.W."/>
            <person name="Visel A."/>
            <person name="Grigoriev I.V."/>
        </authorList>
    </citation>
    <scope>NUCLEOTIDE SEQUENCE [LARGE SCALE GENOMIC DNA]</scope>
    <source>
        <strain evidence="2 3">62-1032</strain>
    </source>
</reference>